<dbReference type="GO" id="GO:0016755">
    <property type="term" value="F:aminoacyltransferase activity"/>
    <property type="evidence" value="ECO:0007669"/>
    <property type="project" value="InterPro"/>
</dbReference>
<dbReference type="InterPro" id="IPR016181">
    <property type="entry name" value="Acyl_CoA_acyltransferase"/>
</dbReference>
<dbReference type="GO" id="GO:0071555">
    <property type="term" value="P:cell wall organization"/>
    <property type="evidence" value="ECO:0007669"/>
    <property type="project" value="UniProtKB-KW"/>
</dbReference>
<dbReference type="Gene3D" id="3.40.630.30">
    <property type="match status" value="1"/>
</dbReference>
<dbReference type="HOGENOM" id="CLU_1341862_0_0_6"/>
<dbReference type="AlphaFoldDB" id="G9ELE0"/>
<evidence type="ECO:0000313" key="8">
    <source>
        <dbReference type="EMBL" id="EHL31775.1"/>
    </source>
</evidence>
<dbReference type="PANTHER" id="PTHR36174">
    <property type="entry name" value="LIPID II:GLYCINE GLYCYLTRANSFERASE"/>
    <property type="match status" value="1"/>
</dbReference>
<protein>
    <recommendedName>
        <fullName evidence="7">BioF2-like acetyltransferase domain-containing protein</fullName>
    </recommendedName>
</protein>
<proteinExistence type="inferred from homology"/>
<dbReference type="eggNOG" id="COG2348">
    <property type="taxonomic scope" value="Bacteria"/>
</dbReference>
<evidence type="ECO:0000259" key="7">
    <source>
        <dbReference type="Pfam" id="PF13480"/>
    </source>
</evidence>
<dbReference type="PROSITE" id="PS51191">
    <property type="entry name" value="FEMABX"/>
    <property type="match status" value="1"/>
</dbReference>
<dbReference type="InterPro" id="IPR050644">
    <property type="entry name" value="PG_Glycine_Bridge_Synth"/>
</dbReference>
<dbReference type="Pfam" id="PF13480">
    <property type="entry name" value="Acetyltransf_6"/>
    <property type="match status" value="1"/>
</dbReference>
<name>G9ELE0_9GAMM</name>
<reference evidence="8 9" key="1">
    <citation type="journal article" date="2011" name="BMC Genomics">
        <title>Insight into cross-talk between intra-amoebal pathogens.</title>
        <authorList>
            <person name="Gimenez G."/>
            <person name="Bertelli C."/>
            <person name="Moliner C."/>
            <person name="Robert C."/>
            <person name="Raoult D."/>
            <person name="Fournier P.E."/>
            <person name="Greub G."/>
        </authorList>
    </citation>
    <scope>NUCLEOTIDE SEQUENCE [LARGE SCALE GENOMIC DNA]</scope>
    <source>
        <strain evidence="8 9">LLAP12</strain>
    </source>
</reference>
<gene>
    <name evidence="8" type="ORF">LDG_5938</name>
</gene>
<organism evidence="8 9">
    <name type="scientific">Legionella drancourtii LLAP12</name>
    <dbReference type="NCBI Taxonomy" id="658187"/>
    <lineage>
        <taxon>Bacteria</taxon>
        <taxon>Pseudomonadati</taxon>
        <taxon>Pseudomonadota</taxon>
        <taxon>Gammaproteobacteria</taxon>
        <taxon>Legionellales</taxon>
        <taxon>Legionellaceae</taxon>
        <taxon>Legionella</taxon>
    </lineage>
</organism>
<keyword evidence="6" id="KW-0961">Cell wall biogenesis/degradation</keyword>
<dbReference type="EMBL" id="JH413808">
    <property type="protein sequence ID" value="EHL31775.1"/>
    <property type="molecule type" value="Genomic_DNA"/>
</dbReference>
<evidence type="ECO:0000256" key="4">
    <source>
        <dbReference type="ARBA" id="ARBA00022984"/>
    </source>
</evidence>
<dbReference type="InParanoid" id="G9ELE0"/>
<dbReference type="PANTHER" id="PTHR36174:SF1">
    <property type="entry name" value="LIPID II:GLYCINE GLYCYLTRANSFERASE"/>
    <property type="match status" value="1"/>
</dbReference>
<evidence type="ECO:0000256" key="2">
    <source>
        <dbReference type="ARBA" id="ARBA00022679"/>
    </source>
</evidence>
<dbReference type="GO" id="GO:0008360">
    <property type="term" value="P:regulation of cell shape"/>
    <property type="evidence" value="ECO:0007669"/>
    <property type="project" value="UniProtKB-KW"/>
</dbReference>
<feature type="domain" description="BioF2-like acetyltransferase" evidence="7">
    <location>
        <begin position="53"/>
        <end position="184"/>
    </location>
</feature>
<keyword evidence="3" id="KW-0133">Cell shape</keyword>
<dbReference type="STRING" id="658187.LDG_5938"/>
<evidence type="ECO:0000313" key="9">
    <source>
        <dbReference type="Proteomes" id="UP000002770"/>
    </source>
</evidence>
<keyword evidence="4" id="KW-0573">Peptidoglycan synthesis</keyword>
<comment type="similarity">
    <text evidence="1">Belongs to the FemABX family.</text>
</comment>
<keyword evidence="9" id="KW-1185">Reference proteome</keyword>
<accession>G9ELE0</accession>
<dbReference type="GO" id="GO:0009252">
    <property type="term" value="P:peptidoglycan biosynthetic process"/>
    <property type="evidence" value="ECO:0007669"/>
    <property type="project" value="UniProtKB-KW"/>
</dbReference>
<evidence type="ECO:0000256" key="1">
    <source>
        <dbReference type="ARBA" id="ARBA00009943"/>
    </source>
</evidence>
<dbReference type="InterPro" id="IPR038740">
    <property type="entry name" value="BioF2-like_GNAT_dom"/>
</dbReference>
<keyword evidence="5" id="KW-0012">Acyltransferase</keyword>
<dbReference type="InterPro" id="IPR003447">
    <property type="entry name" value="FEMABX"/>
</dbReference>
<evidence type="ECO:0000256" key="6">
    <source>
        <dbReference type="ARBA" id="ARBA00023316"/>
    </source>
</evidence>
<dbReference type="Proteomes" id="UP000002770">
    <property type="component" value="Unassembled WGS sequence"/>
</dbReference>
<sequence length="204" mass="23722">MLIKPELPFQTVYYDSLCSMGFRLAIKSRWESSKVDLLQNEEKILQNMKANWRNSLKRSMKHLELKKTTQRTDLDWLLDQYEKFKIQKKIIGVARELIDALYEQMIGSGTIHILIAKYKDIPISGIIIVTHGKSCSYLLGWNGEIGRKFNAHNFLLWYAINEAKLRGEIFFDLGGILSDKRYKQLSEFKSGLNGKKYALVGTFY</sequence>
<evidence type="ECO:0000256" key="5">
    <source>
        <dbReference type="ARBA" id="ARBA00023315"/>
    </source>
</evidence>
<keyword evidence="2" id="KW-0808">Transferase</keyword>
<dbReference type="SUPFAM" id="SSF55729">
    <property type="entry name" value="Acyl-CoA N-acyltransferases (Nat)"/>
    <property type="match status" value="1"/>
</dbReference>
<evidence type="ECO:0000256" key="3">
    <source>
        <dbReference type="ARBA" id="ARBA00022960"/>
    </source>
</evidence>